<feature type="transmembrane region" description="Helical" evidence="2">
    <location>
        <begin position="29"/>
        <end position="46"/>
    </location>
</feature>
<keyword evidence="2" id="KW-1133">Transmembrane helix</keyword>
<accession>A0A6J4LDY0</accession>
<keyword evidence="2" id="KW-0472">Membrane</keyword>
<dbReference type="AlphaFoldDB" id="A0A6J4LDY0"/>
<evidence type="ECO:0000256" key="1">
    <source>
        <dbReference type="SAM" id="MobiDB-lite"/>
    </source>
</evidence>
<name>A0A6J4LDY0_9BACT</name>
<evidence type="ECO:0000256" key="2">
    <source>
        <dbReference type="SAM" id="Phobius"/>
    </source>
</evidence>
<sequence>MMKRLLIALVVAVVCGAVAGAVWGQRVGASAGILALVIGSVVAVLVRNQKDLHEMQQGHVPEPVDRALGDADHDGTS</sequence>
<gene>
    <name evidence="3" type="ORF">AVDCRST_MAG68-2421</name>
</gene>
<keyword evidence="2" id="KW-0812">Transmembrane</keyword>
<protein>
    <submittedName>
        <fullName evidence="3">Uncharacterized protein</fullName>
    </submittedName>
</protein>
<proteinExistence type="predicted"/>
<reference evidence="3" key="1">
    <citation type="submission" date="2020-02" db="EMBL/GenBank/DDBJ databases">
        <authorList>
            <person name="Meier V. D."/>
        </authorList>
    </citation>
    <scope>NUCLEOTIDE SEQUENCE</scope>
    <source>
        <strain evidence="3">AVDCRST_MAG68</strain>
    </source>
</reference>
<feature type="region of interest" description="Disordered" evidence="1">
    <location>
        <begin position="55"/>
        <end position="77"/>
    </location>
</feature>
<dbReference type="EMBL" id="CADCTW010000114">
    <property type="protein sequence ID" value="CAA9329579.1"/>
    <property type="molecule type" value="Genomic_DNA"/>
</dbReference>
<organism evidence="3">
    <name type="scientific">uncultured Gemmatimonadota bacterium</name>
    <dbReference type="NCBI Taxonomy" id="203437"/>
    <lineage>
        <taxon>Bacteria</taxon>
        <taxon>Pseudomonadati</taxon>
        <taxon>Gemmatimonadota</taxon>
        <taxon>environmental samples</taxon>
    </lineage>
</organism>
<evidence type="ECO:0000313" key="3">
    <source>
        <dbReference type="EMBL" id="CAA9329579.1"/>
    </source>
</evidence>